<keyword evidence="1" id="KW-1133">Transmembrane helix</keyword>
<comment type="caution">
    <text evidence="2">The sequence shown here is derived from an EMBL/GenBank/DDBJ whole genome shotgun (WGS) entry which is preliminary data.</text>
</comment>
<organism evidence="2 3">
    <name type="scientific">Streptomyces subrutilus</name>
    <dbReference type="NCBI Taxonomy" id="36818"/>
    <lineage>
        <taxon>Bacteria</taxon>
        <taxon>Bacillati</taxon>
        <taxon>Actinomycetota</taxon>
        <taxon>Actinomycetes</taxon>
        <taxon>Kitasatosporales</taxon>
        <taxon>Streptomycetaceae</taxon>
        <taxon>Streptomyces</taxon>
    </lineage>
</organism>
<evidence type="ECO:0000313" key="3">
    <source>
        <dbReference type="Proteomes" id="UP000095705"/>
    </source>
</evidence>
<proteinExistence type="predicted"/>
<dbReference type="Proteomes" id="UP000095705">
    <property type="component" value="Unassembled WGS sequence"/>
</dbReference>
<dbReference type="EMBL" id="MEHK01000001">
    <property type="protein sequence ID" value="OEJ35323.1"/>
    <property type="molecule type" value="Genomic_DNA"/>
</dbReference>
<keyword evidence="1" id="KW-0812">Transmembrane</keyword>
<sequence>MTGNTPPTSSSGNPYPVSRRTFVVYTTALAYLLGAAVLRETQPATSVITAITWTSVAYGAGCILHLVGKAALQRFLSWIKRELNNGGPSQPPGGDV</sequence>
<accession>A0A1E5Q0P5</accession>
<evidence type="ECO:0000256" key="1">
    <source>
        <dbReference type="SAM" id="Phobius"/>
    </source>
</evidence>
<evidence type="ECO:0000313" key="2">
    <source>
        <dbReference type="EMBL" id="OEJ35323.1"/>
    </source>
</evidence>
<dbReference type="RefSeq" id="WP_069923508.1">
    <property type="nucleotide sequence ID" value="NZ_MEHK01000001.1"/>
</dbReference>
<keyword evidence="3" id="KW-1185">Reference proteome</keyword>
<dbReference type="PROSITE" id="PS51318">
    <property type="entry name" value="TAT"/>
    <property type="match status" value="1"/>
</dbReference>
<dbReference type="InterPro" id="IPR006311">
    <property type="entry name" value="TAT_signal"/>
</dbReference>
<feature type="transmembrane region" description="Helical" evidence="1">
    <location>
        <begin position="21"/>
        <end position="38"/>
    </location>
</feature>
<feature type="transmembrane region" description="Helical" evidence="1">
    <location>
        <begin position="50"/>
        <end position="72"/>
    </location>
</feature>
<name>A0A1E5Q0P5_9ACTN</name>
<gene>
    <name evidence="2" type="ORF">BGK67_32130</name>
</gene>
<dbReference type="AlphaFoldDB" id="A0A1E5Q0P5"/>
<reference evidence="2 3" key="1">
    <citation type="submission" date="2016-08" db="EMBL/GenBank/DDBJ databases">
        <title>The complete genome of Streptomyces subrutilus 10-1-1.</title>
        <authorList>
            <person name="Chen X."/>
        </authorList>
    </citation>
    <scope>NUCLEOTIDE SEQUENCE [LARGE SCALE GENOMIC DNA]</scope>
    <source>
        <strain evidence="2 3">10-1-1</strain>
    </source>
</reference>
<keyword evidence="1" id="KW-0472">Membrane</keyword>
<protein>
    <submittedName>
        <fullName evidence="2">Uncharacterized protein</fullName>
    </submittedName>
</protein>